<evidence type="ECO:0000313" key="2">
    <source>
        <dbReference type="Proteomes" id="UP000887013"/>
    </source>
</evidence>
<dbReference type="EMBL" id="BMAW01063573">
    <property type="protein sequence ID" value="GFT40924.1"/>
    <property type="molecule type" value="Genomic_DNA"/>
</dbReference>
<name>A0A8X6P0S9_NEPPI</name>
<reference evidence="1" key="1">
    <citation type="submission" date="2020-08" db="EMBL/GenBank/DDBJ databases">
        <title>Multicomponent nature underlies the extraordinary mechanical properties of spider dragline silk.</title>
        <authorList>
            <person name="Kono N."/>
            <person name="Nakamura H."/>
            <person name="Mori M."/>
            <person name="Yoshida Y."/>
            <person name="Ohtoshi R."/>
            <person name="Malay A.D."/>
            <person name="Moran D.A.P."/>
            <person name="Tomita M."/>
            <person name="Numata K."/>
            <person name="Arakawa K."/>
        </authorList>
    </citation>
    <scope>NUCLEOTIDE SEQUENCE</scope>
</reference>
<comment type="caution">
    <text evidence="1">The sequence shown here is derived from an EMBL/GenBank/DDBJ whole genome shotgun (WGS) entry which is preliminary data.</text>
</comment>
<gene>
    <name evidence="1" type="ORF">NPIL_700231</name>
</gene>
<keyword evidence="2" id="KW-1185">Reference proteome</keyword>
<accession>A0A8X6P0S9</accession>
<proteinExistence type="predicted"/>
<evidence type="ECO:0000313" key="1">
    <source>
        <dbReference type="EMBL" id="GFT40924.1"/>
    </source>
</evidence>
<sequence length="176" mass="20028">MAHSLLFTRKSIDEPSNTAVEYASTSAEVDVPIVISCTNEEGDENVVDTCHVPLGLRKSDPLRSEPRKKFGSFACGHRKFSTPFSSTAQSRTRKSLPLNLRRSELSETVDLTQNFRAAYFTKLNMMSRHNSVVPQIFNINKYETPVDSKQTPKMYKVSVRVHWLCGPFFRFQATVY</sequence>
<organism evidence="1 2">
    <name type="scientific">Nephila pilipes</name>
    <name type="common">Giant wood spider</name>
    <name type="synonym">Nephila maculata</name>
    <dbReference type="NCBI Taxonomy" id="299642"/>
    <lineage>
        <taxon>Eukaryota</taxon>
        <taxon>Metazoa</taxon>
        <taxon>Ecdysozoa</taxon>
        <taxon>Arthropoda</taxon>
        <taxon>Chelicerata</taxon>
        <taxon>Arachnida</taxon>
        <taxon>Araneae</taxon>
        <taxon>Araneomorphae</taxon>
        <taxon>Entelegynae</taxon>
        <taxon>Araneoidea</taxon>
        <taxon>Nephilidae</taxon>
        <taxon>Nephila</taxon>
    </lineage>
</organism>
<dbReference type="Proteomes" id="UP000887013">
    <property type="component" value="Unassembled WGS sequence"/>
</dbReference>
<protein>
    <submittedName>
        <fullName evidence="1">Uncharacterized protein</fullName>
    </submittedName>
</protein>
<dbReference type="OrthoDB" id="6430649at2759"/>
<dbReference type="AlphaFoldDB" id="A0A8X6P0S9"/>